<gene>
    <name evidence="1" type="ORF">IWW38_000620</name>
</gene>
<protein>
    <submittedName>
        <fullName evidence="1">Uncharacterized protein</fullName>
    </submittedName>
</protein>
<organism evidence="1 2">
    <name type="scientific">Coemansia aciculifera</name>
    <dbReference type="NCBI Taxonomy" id="417176"/>
    <lineage>
        <taxon>Eukaryota</taxon>
        <taxon>Fungi</taxon>
        <taxon>Fungi incertae sedis</taxon>
        <taxon>Zoopagomycota</taxon>
        <taxon>Kickxellomycotina</taxon>
        <taxon>Kickxellomycetes</taxon>
        <taxon>Kickxellales</taxon>
        <taxon>Kickxellaceae</taxon>
        <taxon>Coemansia</taxon>
    </lineage>
</organism>
<dbReference type="Proteomes" id="UP001139981">
    <property type="component" value="Unassembled WGS sequence"/>
</dbReference>
<proteinExistence type="predicted"/>
<accession>A0ACC1M9U7</accession>
<name>A0ACC1M9U7_9FUNG</name>
<evidence type="ECO:0000313" key="1">
    <source>
        <dbReference type="EMBL" id="KAJ2900276.1"/>
    </source>
</evidence>
<reference evidence="1" key="1">
    <citation type="submission" date="2022-07" db="EMBL/GenBank/DDBJ databases">
        <title>Phylogenomic reconstructions and comparative analyses of Kickxellomycotina fungi.</title>
        <authorList>
            <person name="Reynolds N.K."/>
            <person name="Stajich J.E."/>
            <person name="Barry K."/>
            <person name="Grigoriev I.V."/>
            <person name="Crous P."/>
            <person name="Smith M.E."/>
        </authorList>
    </citation>
    <scope>NUCLEOTIDE SEQUENCE</scope>
    <source>
        <strain evidence="1">CBS 190363</strain>
    </source>
</reference>
<sequence length="314" mass="32975">MFSLLFILLLPAVTLGRAVPRGVNPLAAADERIIGGFISASNDHPYAVSLNITVDSGTGLCGGTLISDRVIVTAAHCAIDPDLGTTIPASGMQVGLGSQLRSKQHYVQAISVHPNPQFQPPELTGDIALIFIEPVTFGPHIQAAKIFTGHLGTGTRLTAVGWGMTRPEGGFGSVPDALHETELVVGSQADCSQFAPGYKNADGPQICTENKLLKGKDTCQGDSGTGVFIKVGGQRYLAGLTSYGANLLGDPTCALDDGFGIYTRVSYFRSFVDSMATVEAKQGVAQNRIDGKENDDDSGEGDGEEEEEGDEEDE</sequence>
<keyword evidence="2" id="KW-1185">Reference proteome</keyword>
<comment type="caution">
    <text evidence="1">The sequence shown here is derived from an EMBL/GenBank/DDBJ whole genome shotgun (WGS) entry which is preliminary data.</text>
</comment>
<dbReference type="EMBL" id="JANBVB010000008">
    <property type="protein sequence ID" value="KAJ2900276.1"/>
    <property type="molecule type" value="Genomic_DNA"/>
</dbReference>
<evidence type="ECO:0000313" key="2">
    <source>
        <dbReference type="Proteomes" id="UP001139981"/>
    </source>
</evidence>